<evidence type="ECO:0000313" key="2">
    <source>
        <dbReference type="EMBL" id="MBK1789439.1"/>
    </source>
</evidence>
<dbReference type="Pfam" id="PF00144">
    <property type="entry name" value="Beta-lactamase"/>
    <property type="match status" value="1"/>
</dbReference>
<reference evidence="2" key="1">
    <citation type="submission" date="2020-12" db="EMBL/GenBank/DDBJ databases">
        <title>Prauserella sp. ASG 168, a novel actinomycete isolated from cave rock.</title>
        <authorList>
            <person name="Suriyachadkun C."/>
        </authorList>
    </citation>
    <scope>NUCLEOTIDE SEQUENCE</scope>
    <source>
        <strain evidence="2">ASG 168</strain>
    </source>
</reference>
<dbReference type="Gene3D" id="3.40.710.10">
    <property type="entry name" value="DD-peptidase/beta-lactamase superfamily"/>
    <property type="match status" value="1"/>
</dbReference>
<protein>
    <submittedName>
        <fullName evidence="2">Beta-lactamase family protein</fullName>
    </submittedName>
</protein>
<dbReference type="InterPro" id="IPR050491">
    <property type="entry name" value="AmpC-like"/>
</dbReference>
<dbReference type="Proteomes" id="UP000635245">
    <property type="component" value="Unassembled WGS sequence"/>
</dbReference>
<evidence type="ECO:0000313" key="3">
    <source>
        <dbReference type="Proteomes" id="UP000635245"/>
    </source>
</evidence>
<accession>A0A934R1N2</accession>
<dbReference type="InterPro" id="IPR001466">
    <property type="entry name" value="Beta-lactam-related"/>
</dbReference>
<dbReference type="SUPFAM" id="SSF56601">
    <property type="entry name" value="beta-lactamase/transpeptidase-like"/>
    <property type="match status" value="1"/>
</dbReference>
<dbReference type="EMBL" id="JAENJH010000020">
    <property type="protein sequence ID" value="MBK1789439.1"/>
    <property type="molecule type" value="Genomic_DNA"/>
</dbReference>
<comment type="caution">
    <text evidence="2">The sequence shown here is derived from an EMBL/GenBank/DDBJ whole genome shotgun (WGS) entry which is preliminary data.</text>
</comment>
<dbReference type="PANTHER" id="PTHR46825">
    <property type="entry name" value="D-ALANYL-D-ALANINE-CARBOXYPEPTIDASE/ENDOPEPTIDASE AMPH"/>
    <property type="match status" value="1"/>
</dbReference>
<keyword evidence="3" id="KW-1185">Reference proteome</keyword>
<proteinExistence type="predicted"/>
<organism evidence="2 3">
    <name type="scientific">Prauserella cavernicola</name>
    <dbReference type="NCBI Taxonomy" id="2800127"/>
    <lineage>
        <taxon>Bacteria</taxon>
        <taxon>Bacillati</taxon>
        <taxon>Actinomycetota</taxon>
        <taxon>Actinomycetes</taxon>
        <taxon>Pseudonocardiales</taxon>
        <taxon>Pseudonocardiaceae</taxon>
        <taxon>Prauserella</taxon>
    </lineage>
</organism>
<gene>
    <name evidence="2" type="ORF">JHE00_34355</name>
</gene>
<dbReference type="AlphaFoldDB" id="A0A934R1N2"/>
<dbReference type="PANTHER" id="PTHR46825:SF7">
    <property type="entry name" value="D-ALANYL-D-ALANINE CARBOXYPEPTIDASE"/>
    <property type="match status" value="1"/>
</dbReference>
<dbReference type="RefSeq" id="WP_200326350.1">
    <property type="nucleotide sequence ID" value="NZ_JAENJH010000020.1"/>
</dbReference>
<evidence type="ECO:0000259" key="1">
    <source>
        <dbReference type="Pfam" id="PF00144"/>
    </source>
</evidence>
<sequence length="372" mass="38526">MGVTTAHSRRWLAGIVGGLAVIVTAGVTPAAAQDDHAGTQRLLEQYQSMAGPGAAVHAGDRDGAWTLSAGTADTRVNRPIGAGDHFRNGSQTKTFTAAVVLQLVDEGLVDLDAPIETYLPGVVTGRYDGTAISVRQLLQHTSGMVRDVRDARPAADGTYPLAELVRSAMDEPPQAAPGAEVRYSNVAYLVLGLLIEERTGTDAGSAITERIIEPFGLAGTSFPEPGERALAEPVVRGYTGGRIPPFFLWRDTTTAVEMSFWSTAGAMQSTMEDSATFFRALLDGEVISEAALAEMRDTLPAGSGGAGLGIDEIPLSCGGSAWAKNGGMNTGHTSTTAVTDDGRFASIVTNTVASSTAQGTAALGVLDSALCE</sequence>
<dbReference type="InterPro" id="IPR012338">
    <property type="entry name" value="Beta-lactam/transpept-like"/>
</dbReference>
<name>A0A934R1N2_9PSEU</name>
<feature type="domain" description="Beta-lactamase-related" evidence="1">
    <location>
        <begin position="49"/>
        <end position="355"/>
    </location>
</feature>